<dbReference type="Proteomes" id="UP000014500">
    <property type="component" value="Unassembled WGS sequence"/>
</dbReference>
<reference evidence="2" key="2">
    <citation type="submission" date="2015-02" db="UniProtKB">
        <authorList>
            <consortium name="EnsemblMetazoa"/>
        </authorList>
    </citation>
    <scope>IDENTIFICATION</scope>
</reference>
<evidence type="ECO:0000313" key="2">
    <source>
        <dbReference type="EnsemblMetazoa" id="SMAR004615-PA"/>
    </source>
</evidence>
<dbReference type="AlphaFoldDB" id="T1IU02"/>
<evidence type="ECO:0000313" key="3">
    <source>
        <dbReference type="Proteomes" id="UP000014500"/>
    </source>
</evidence>
<name>T1IU02_STRMM</name>
<proteinExistence type="predicted"/>
<evidence type="ECO:0000256" key="1">
    <source>
        <dbReference type="SAM" id="MobiDB-lite"/>
    </source>
</evidence>
<dbReference type="EnsemblMetazoa" id="SMAR004615-RA">
    <property type="protein sequence ID" value="SMAR004615-PA"/>
    <property type="gene ID" value="SMAR004615"/>
</dbReference>
<dbReference type="HOGENOM" id="CLU_1837606_0_0_1"/>
<feature type="compositionally biased region" description="Polar residues" evidence="1">
    <location>
        <begin position="60"/>
        <end position="71"/>
    </location>
</feature>
<reference evidence="3" key="1">
    <citation type="submission" date="2011-05" db="EMBL/GenBank/DDBJ databases">
        <authorList>
            <person name="Richards S.R."/>
            <person name="Qu J."/>
            <person name="Jiang H."/>
            <person name="Jhangiani S.N."/>
            <person name="Agravi P."/>
            <person name="Goodspeed R."/>
            <person name="Gross S."/>
            <person name="Mandapat C."/>
            <person name="Jackson L."/>
            <person name="Mathew T."/>
            <person name="Pu L."/>
            <person name="Thornton R."/>
            <person name="Saada N."/>
            <person name="Wilczek-Boney K.B."/>
            <person name="Lee S."/>
            <person name="Kovar C."/>
            <person name="Wu Y."/>
            <person name="Scherer S.E."/>
            <person name="Worley K.C."/>
            <person name="Muzny D.M."/>
            <person name="Gibbs R."/>
        </authorList>
    </citation>
    <scope>NUCLEOTIDE SEQUENCE</scope>
    <source>
        <strain evidence="3">Brora</strain>
    </source>
</reference>
<sequence>MPVRVQTGHRQWVGGTVKNMTPFPRSYEVQLTDGRVFRRNSSQLKNTKASFPVEVNRNLSWSFSGNENTSPAEGLQFDERDSSDTTPQALVVPDSRPVTVTRSGREWKAILERYTAHRNKSLMQETFESDIDRDLATLIH</sequence>
<dbReference type="EMBL" id="AFFK01019330">
    <property type="status" value="NOT_ANNOTATED_CDS"/>
    <property type="molecule type" value="Genomic_DNA"/>
</dbReference>
<keyword evidence="3" id="KW-1185">Reference proteome</keyword>
<accession>T1IU02</accession>
<protein>
    <submittedName>
        <fullName evidence="2">Uncharacterized protein</fullName>
    </submittedName>
</protein>
<dbReference type="PhylomeDB" id="T1IU02"/>
<organism evidence="2 3">
    <name type="scientific">Strigamia maritima</name>
    <name type="common">European centipede</name>
    <name type="synonym">Geophilus maritimus</name>
    <dbReference type="NCBI Taxonomy" id="126957"/>
    <lineage>
        <taxon>Eukaryota</taxon>
        <taxon>Metazoa</taxon>
        <taxon>Ecdysozoa</taxon>
        <taxon>Arthropoda</taxon>
        <taxon>Myriapoda</taxon>
        <taxon>Chilopoda</taxon>
        <taxon>Pleurostigmophora</taxon>
        <taxon>Geophilomorpha</taxon>
        <taxon>Linotaeniidae</taxon>
        <taxon>Strigamia</taxon>
    </lineage>
</organism>
<feature type="region of interest" description="Disordered" evidence="1">
    <location>
        <begin position="60"/>
        <end position="90"/>
    </location>
</feature>